<sequence>MIARQHAADQSPALDTLAQQLAAYVRKAATDATPAHDVERGIWTRTLALGRQALELFFRIQGTGDLGQTVTLADAQTLQRLTDTHDRAYRFAVGDFTLRRTVYGTRVGQRIEFVPLDARLPLPASDYSIPASAMGPSTRL</sequence>
<evidence type="ECO:0000313" key="2">
    <source>
        <dbReference type="Proteomes" id="UP001272242"/>
    </source>
</evidence>
<keyword evidence="2" id="KW-1185">Reference proteome</keyword>
<evidence type="ECO:0000313" key="1">
    <source>
        <dbReference type="EMBL" id="MDY3557896.1"/>
    </source>
</evidence>
<organism evidence="1 2">
    <name type="scientific">Gemmata algarum</name>
    <dbReference type="NCBI Taxonomy" id="2975278"/>
    <lineage>
        <taxon>Bacteria</taxon>
        <taxon>Pseudomonadati</taxon>
        <taxon>Planctomycetota</taxon>
        <taxon>Planctomycetia</taxon>
        <taxon>Gemmatales</taxon>
        <taxon>Gemmataceae</taxon>
        <taxon>Gemmata</taxon>
    </lineage>
</organism>
<dbReference type="EMBL" id="JAXBLV010000004">
    <property type="protein sequence ID" value="MDY3557896.1"/>
    <property type="molecule type" value="Genomic_DNA"/>
</dbReference>
<gene>
    <name evidence="1" type="ORF">R5W23_005745</name>
</gene>
<name>A0ABU5ES48_9BACT</name>
<protein>
    <submittedName>
        <fullName evidence="1">Uncharacterized protein</fullName>
    </submittedName>
</protein>
<reference evidence="2" key="1">
    <citation type="journal article" date="2023" name="Mar. Drugs">
        <title>Gemmata algarum, a Novel Planctomycete Isolated from an Algal Mat, Displays Antimicrobial Activity.</title>
        <authorList>
            <person name="Kumar G."/>
            <person name="Kallscheuer N."/>
            <person name="Kashif M."/>
            <person name="Ahamad S."/>
            <person name="Jagadeeshwari U."/>
            <person name="Pannikurungottu S."/>
            <person name="Haufschild T."/>
            <person name="Kabuu M."/>
            <person name="Sasikala C."/>
            <person name="Jogler C."/>
            <person name="Ramana C."/>
        </authorList>
    </citation>
    <scope>NUCLEOTIDE SEQUENCE [LARGE SCALE GENOMIC DNA]</scope>
    <source>
        <strain evidence="2">JC673</strain>
    </source>
</reference>
<accession>A0ABU5ES48</accession>
<dbReference type="Proteomes" id="UP001272242">
    <property type="component" value="Unassembled WGS sequence"/>
</dbReference>
<comment type="caution">
    <text evidence="1">The sequence shown here is derived from an EMBL/GenBank/DDBJ whole genome shotgun (WGS) entry which is preliminary data.</text>
</comment>
<proteinExistence type="predicted"/>
<dbReference type="RefSeq" id="WP_320684896.1">
    <property type="nucleotide sequence ID" value="NZ_JAXBLV010000004.1"/>
</dbReference>